<evidence type="ECO:0000256" key="1">
    <source>
        <dbReference type="ARBA" id="ARBA00004496"/>
    </source>
</evidence>
<dbReference type="PANTHER" id="PTHR43209">
    <property type="entry name" value="TRNA SULFURTRANSFERASE"/>
    <property type="match status" value="1"/>
</dbReference>
<keyword evidence="5 11" id="KW-0547">Nucleotide-binding</keyword>
<gene>
    <name evidence="11 14" type="primary">thiI</name>
    <name evidence="14" type="ORF">H1S06_10395</name>
</gene>
<dbReference type="NCBIfam" id="TIGR00342">
    <property type="entry name" value="tRNA uracil 4-sulfurtransferase ThiI"/>
    <property type="match status" value="1"/>
</dbReference>
<keyword evidence="4 11" id="KW-0808">Transferase</keyword>
<keyword evidence="8 11" id="KW-0784">Thiamine biosynthesis</keyword>
<dbReference type="EMBL" id="JACEMT010000050">
    <property type="protein sequence ID" value="MBA4502771.1"/>
    <property type="molecule type" value="Genomic_DNA"/>
</dbReference>
<keyword evidence="7 11" id="KW-0694">RNA-binding</keyword>
<dbReference type="InterPro" id="IPR003720">
    <property type="entry name" value="tRNA_STrfase"/>
</dbReference>
<dbReference type="UniPathway" id="UPA00060"/>
<dbReference type="InterPro" id="IPR049962">
    <property type="entry name" value="THUMP_ThiI"/>
</dbReference>
<sequence length="486" mass="55633">MKFIAKLFPEITIKSRPVRRRLIQRLQSNLQILLKRLDADIKVSGFWDKVEVSFAGQNDELSRQIVDEMRRVPGIQNFLEVQEYPLGNFDEAFQLTREAYAERLKGKTFKVRVKRTGQHDFTSVEMERYIGGGLRQHTEAAGVDVRQPEVWVDLEVRDNKLFVVTANHKGLGGYPLGTQEDVLSLISGGFDSIVASYMTMRRGCKTHFLFFNLGGHAHEIGVKQVALYLWKRYGASARVKFITVPFEEVVGEILQSVHHSHMGVVLKRMMMRAADKVADRMQLNALVTGESVAQVSSQTLPNLRLIDESCEHLVLRPLVTMDKPDIIDITRQIGAFEFASAMPEFCGVISDKPTTCARRERVEEEESHFDFDVLERALEQTEVMRIDEIVENQNINSEIEAMTRVGGHQTLIDIRSPREQERKPLNLPGCDIRVMPFYQLASEFPVLPQEREYLLYCDKGVMSQMHAQHLHELGYENVKVFRPATL</sequence>
<dbReference type="InterPro" id="IPR050102">
    <property type="entry name" value="tRNA_sulfurtransferase_ThiI"/>
</dbReference>
<keyword evidence="9" id="KW-1015">Disulfide bond</keyword>
<dbReference type="GO" id="GO:0052837">
    <property type="term" value="P:thiazole biosynthetic process"/>
    <property type="evidence" value="ECO:0007669"/>
    <property type="project" value="InterPro"/>
</dbReference>
<dbReference type="InterPro" id="IPR026340">
    <property type="entry name" value="THII_Thiazole_biosynth_dom"/>
</dbReference>
<dbReference type="RefSeq" id="WP_181739893.1">
    <property type="nucleotide sequence ID" value="NZ_JACEMT010000050.1"/>
</dbReference>
<dbReference type="SUPFAM" id="SSF52821">
    <property type="entry name" value="Rhodanese/Cell cycle control phosphatase"/>
    <property type="match status" value="1"/>
</dbReference>
<evidence type="ECO:0000256" key="5">
    <source>
        <dbReference type="ARBA" id="ARBA00022741"/>
    </source>
</evidence>
<dbReference type="GO" id="GO:0140741">
    <property type="term" value="F:tRNA-uracil-4 sulfurtransferase activity"/>
    <property type="evidence" value="ECO:0007669"/>
    <property type="project" value="UniProtKB-EC"/>
</dbReference>
<dbReference type="GO" id="GO:0000049">
    <property type="term" value="F:tRNA binding"/>
    <property type="evidence" value="ECO:0007669"/>
    <property type="project" value="UniProtKB-UniRule"/>
</dbReference>
<dbReference type="InterPro" id="IPR014729">
    <property type="entry name" value="Rossmann-like_a/b/a_fold"/>
</dbReference>
<comment type="function">
    <text evidence="11">Catalyzes the ATP-dependent transfer of a sulfur to tRNA to produce 4-thiouridine in position 8 of tRNAs, which functions as a near-UV photosensor. Also catalyzes the transfer of sulfur to the sulfur carrier protein ThiS, forming ThiS-thiocarboxylate. This is a step in the synthesis of thiazole, in the thiamine biosynthesis pathway. The sulfur is donated as persulfide by IscS.</text>
</comment>
<dbReference type="PROSITE" id="PS51165">
    <property type="entry name" value="THUMP"/>
    <property type="match status" value="1"/>
</dbReference>
<feature type="binding site" evidence="11">
    <location>
        <begin position="185"/>
        <end position="186"/>
    </location>
    <ligand>
        <name>ATP</name>
        <dbReference type="ChEBI" id="CHEBI:30616"/>
    </ligand>
</feature>
<dbReference type="GO" id="GO:0009229">
    <property type="term" value="P:thiamine diphosphate biosynthetic process"/>
    <property type="evidence" value="ECO:0007669"/>
    <property type="project" value="UniProtKB-UniRule"/>
</dbReference>
<keyword evidence="15" id="KW-1185">Reference proteome</keyword>
<keyword evidence="3 11" id="KW-0820">tRNA-binding</keyword>
<dbReference type="GO" id="GO:0005524">
    <property type="term" value="F:ATP binding"/>
    <property type="evidence" value="ECO:0007669"/>
    <property type="project" value="UniProtKB-UniRule"/>
</dbReference>
<evidence type="ECO:0000256" key="10">
    <source>
        <dbReference type="ARBA" id="ARBA00023284"/>
    </source>
</evidence>
<organism evidence="14 15">
    <name type="scientific">Marinobacterium marinum</name>
    <dbReference type="NCBI Taxonomy" id="2756129"/>
    <lineage>
        <taxon>Bacteria</taxon>
        <taxon>Pseudomonadati</taxon>
        <taxon>Pseudomonadota</taxon>
        <taxon>Gammaproteobacteria</taxon>
        <taxon>Oceanospirillales</taxon>
        <taxon>Oceanospirillaceae</taxon>
        <taxon>Marinobacterium</taxon>
    </lineage>
</organism>
<dbReference type="GO" id="GO:0009228">
    <property type="term" value="P:thiamine biosynthetic process"/>
    <property type="evidence" value="ECO:0007669"/>
    <property type="project" value="UniProtKB-KW"/>
</dbReference>
<accession>A0A7W1WYX6</accession>
<keyword evidence="2 11" id="KW-0963">Cytoplasm</keyword>
<evidence type="ECO:0000259" key="12">
    <source>
        <dbReference type="PROSITE" id="PS50206"/>
    </source>
</evidence>
<evidence type="ECO:0000256" key="2">
    <source>
        <dbReference type="ARBA" id="ARBA00022490"/>
    </source>
</evidence>
<dbReference type="SUPFAM" id="SSF52402">
    <property type="entry name" value="Adenine nucleotide alpha hydrolases-like"/>
    <property type="match status" value="1"/>
</dbReference>
<dbReference type="Pfam" id="PF02568">
    <property type="entry name" value="ThiI"/>
    <property type="match status" value="1"/>
</dbReference>
<dbReference type="InterPro" id="IPR036873">
    <property type="entry name" value="Rhodanese-like_dom_sf"/>
</dbReference>
<dbReference type="PANTHER" id="PTHR43209:SF1">
    <property type="entry name" value="TRNA SULFURTRANSFERASE"/>
    <property type="match status" value="1"/>
</dbReference>
<keyword evidence="6 11" id="KW-0067">ATP-binding</keyword>
<comment type="catalytic activity">
    <reaction evidence="11">
        <text>[ThiS sulfur-carrier protein]-C-terminal Gly-Gly-AMP + S-sulfanyl-L-cysteinyl-[cysteine desulfurase] + AH2 = [ThiS sulfur-carrier protein]-C-terminal-Gly-aminoethanethioate + L-cysteinyl-[cysteine desulfurase] + A + AMP + 2 H(+)</text>
        <dbReference type="Rhea" id="RHEA:43340"/>
        <dbReference type="Rhea" id="RHEA-COMP:12157"/>
        <dbReference type="Rhea" id="RHEA-COMP:12158"/>
        <dbReference type="Rhea" id="RHEA-COMP:12910"/>
        <dbReference type="Rhea" id="RHEA-COMP:19908"/>
        <dbReference type="ChEBI" id="CHEBI:13193"/>
        <dbReference type="ChEBI" id="CHEBI:15378"/>
        <dbReference type="ChEBI" id="CHEBI:17499"/>
        <dbReference type="ChEBI" id="CHEBI:29950"/>
        <dbReference type="ChEBI" id="CHEBI:61963"/>
        <dbReference type="ChEBI" id="CHEBI:90618"/>
        <dbReference type="ChEBI" id="CHEBI:232372"/>
        <dbReference type="ChEBI" id="CHEBI:456215"/>
    </reaction>
</comment>
<dbReference type="AlphaFoldDB" id="A0A7W1WYX6"/>
<evidence type="ECO:0000313" key="14">
    <source>
        <dbReference type="EMBL" id="MBA4502771.1"/>
    </source>
</evidence>
<comment type="pathway">
    <text evidence="11">Cofactor biosynthesis; thiamine diphosphate biosynthesis.</text>
</comment>
<dbReference type="GO" id="GO:0002937">
    <property type="term" value="P:tRNA 4-thiouridine biosynthesis"/>
    <property type="evidence" value="ECO:0007669"/>
    <property type="project" value="TreeGrafter"/>
</dbReference>
<feature type="binding site" evidence="11">
    <location>
        <position position="289"/>
    </location>
    <ligand>
        <name>ATP</name>
        <dbReference type="ChEBI" id="CHEBI:30616"/>
    </ligand>
</feature>
<feature type="binding site" evidence="11">
    <location>
        <position position="267"/>
    </location>
    <ligand>
        <name>ATP</name>
        <dbReference type="ChEBI" id="CHEBI:30616"/>
    </ligand>
</feature>
<dbReference type="CDD" id="cd11716">
    <property type="entry name" value="THUMP_ThiI"/>
    <property type="match status" value="1"/>
</dbReference>
<evidence type="ECO:0000256" key="9">
    <source>
        <dbReference type="ARBA" id="ARBA00023157"/>
    </source>
</evidence>
<dbReference type="Pfam" id="PF02926">
    <property type="entry name" value="THUMP"/>
    <property type="match status" value="1"/>
</dbReference>
<dbReference type="Gene3D" id="3.40.250.10">
    <property type="entry name" value="Rhodanese-like domain"/>
    <property type="match status" value="1"/>
</dbReference>
<dbReference type="InterPro" id="IPR020536">
    <property type="entry name" value="ThiI_AANH"/>
</dbReference>
<dbReference type="NCBIfam" id="TIGR04271">
    <property type="entry name" value="ThiI_C_thiazole"/>
    <property type="match status" value="1"/>
</dbReference>
<proteinExistence type="inferred from homology"/>
<feature type="domain" description="THUMP" evidence="13">
    <location>
        <begin position="63"/>
        <end position="167"/>
    </location>
</feature>
<dbReference type="SMART" id="SM00981">
    <property type="entry name" value="THUMP"/>
    <property type="match status" value="1"/>
</dbReference>
<feature type="active site" description="Cysteine persulfide intermediate" evidence="11">
    <location>
        <position position="457"/>
    </location>
</feature>
<evidence type="ECO:0000256" key="4">
    <source>
        <dbReference type="ARBA" id="ARBA00022679"/>
    </source>
</evidence>
<evidence type="ECO:0000256" key="7">
    <source>
        <dbReference type="ARBA" id="ARBA00022884"/>
    </source>
</evidence>
<dbReference type="Proteomes" id="UP000538931">
    <property type="component" value="Unassembled WGS sequence"/>
</dbReference>
<dbReference type="GO" id="GO:0005829">
    <property type="term" value="C:cytosol"/>
    <property type="evidence" value="ECO:0007669"/>
    <property type="project" value="TreeGrafter"/>
</dbReference>
<dbReference type="Pfam" id="PF22025">
    <property type="entry name" value="ThiI_fer"/>
    <property type="match status" value="1"/>
</dbReference>
<dbReference type="SUPFAM" id="SSF143437">
    <property type="entry name" value="THUMP domain-like"/>
    <property type="match status" value="1"/>
</dbReference>
<evidence type="ECO:0000256" key="3">
    <source>
        <dbReference type="ARBA" id="ARBA00022555"/>
    </source>
</evidence>
<comment type="subcellular location">
    <subcellularLocation>
        <location evidence="1 11">Cytoplasm</location>
    </subcellularLocation>
</comment>
<dbReference type="InterPro" id="IPR004114">
    <property type="entry name" value="THUMP_dom"/>
</dbReference>
<dbReference type="HAMAP" id="MF_00021">
    <property type="entry name" value="ThiI"/>
    <property type="match status" value="1"/>
</dbReference>
<evidence type="ECO:0000313" key="15">
    <source>
        <dbReference type="Proteomes" id="UP000538931"/>
    </source>
</evidence>
<protein>
    <recommendedName>
        <fullName evidence="11">tRNA sulfurtransferase</fullName>
        <ecNumber evidence="11">2.8.1.4</ecNumber>
    </recommendedName>
    <alternativeName>
        <fullName evidence="11">Sulfur carrier protein ThiS sulfurtransferase</fullName>
    </alternativeName>
    <alternativeName>
        <fullName evidence="11">Thiamine biosynthesis protein ThiI</fullName>
    </alternativeName>
    <alternativeName>
        <fullName evidence="11">tRNA 4-thiouridine synthase</fullName>
    </alternativeName>
</protein>
<comment type="caution">
    <text evidence="11">Lacks conserved residue(s) required for the propagation of feature annotation.</text>
</comment>
<evidence type="ECO:0000259" key="13">
    <source>
        <dbReference type="PROSITE" id="PS51165"/>
    </source>
</evidence>
<dbReference type="EC" id="2.8.1.4" evidence="11"/>
<dbReference type="Gene3D" id="3.30.2130.30">
    <property type="match status" value="1"/>
</dbReference>
<dbReference type="InterPro" id="IPR049961">
    <property type="entry name" value="ThiI_N"/>
</dbReference>
<feature type="binding site" evidence="11">
    <location>
        <position position="298"/>
    </location>
    <ligand>
        <name>ATP</name>
        <dbReference type="ChEBI" id="CHEBI:30616"/>
    </ligand>
</feature>
<dbReference type="PROSITE" id="PS50206">
    <property type="entry name" value="RHODANESE_3"/>
    <property type="match status" value="1"/>
</dbReference>
<name>A0A7W1WYX6_9GAMM</name>
<comment type="catalytic activity">
    <reaction evidence="11">
        <text>[ThiI sulfur-carrier protein]-S-sulfanyl-L-cysteine + a uridine in tRNA + 2 reduced [2Fe-2S]-[ferredoxin] + ATP + H(+) = [ThiI sulfur-carrier protein]-L-cysteine + a 4-thiouridine in tRNA + 2 oxidized [2Fe-2S]-[ferredoxin] + AMP + diphosphate</text>
        <dbReference type="Rhea" id="RHEA:24176"/>
        <dbReference type="Rhea" id="RHEA-COMP:10000"/>
        <dbReference type="Rhea" id="RHEA-COMP:10001"/>
        <dbReference type="Rhea" id="RHEA-COMP:13337"/>
        <dbReference type="Rhea" id="RHEA-COMP:13338"/>
        <dbReference type="Rhea" id="RHEA-COMP:13339"/>
        <dbReference type="Rhea" id="RHEA-COMP:13340"/>
        <dbReference type="ChEBI" id="CHEBI:15378"/>
        <dbReference type="ChEBI" id="CHEBI:29950"/>
        <dbReference type="ChEBI" id="CHEBI:30616"/>
        <dbReference type="ChEBI" id="CHEBI:33019"/>
        <dbReference type="ChEBI" id="CHEBI:33737"/>
        <dbReference type="ChEBI" id="CHEBI:33738"/>
        <dbReference type="ChEBI" id="CHEBI:61963"/>
        <dbReference type="ChEBI" id="CHEBI:65315"/>
        <dbReference type="ChEBI" id="CHEBI:136798"/>
        <dbReference type="ChEBI" id="CHEBI:456215"/>
        <dbReference type="EC" id="2.8.1.4"/>
    </reaction>
</comment>
<keyword evidence="10" id="KW-0676">Redox-active center</keyword>
<evidence type="ECO:0000256" key="11">
    <source>
        <dbReference type="HAMAP-Rule" id="MF_00021"/>
    </source>
</evidence>
<comment type="similarity">
    <text evidence="11">Belongs to the ThiI family.</text>
</comment>
<dbReference type="CDD" id="cd00158">
    <property type="entry name" value="RHOD"/>
    <property type="match status" value="1"/>
</dbReference>
<evidence type="ECO:0000256" key="6">
    <source>
        <dbReference type="ARBA" id="ARBA00022840"/>
    </source>
</evidence>
<dbReference type="InterPro" id="IPR001763">
    <property type="entry name" value="Rhodanese-like_dom"/>
</dbReference>
<feature type="domain" description="Rhodanese" evidence="12">
    <location>
        <begin position="439"/>
        <end position="486"/>
    </location>
</feature>
<dbReference type="Gene3D" id="3.40.50.620">
    <property type="entry name" value="HUPs"/>
    <property type="match status" value="1"/>
</dbReference>
<dbReference type="InterPro" id="IPR054173">
    <property type="entry name" value="ThiI_fer"/>
</dbReference>
<dbReference type="GO" id="GO:0004810">
    <property type="term" value="F:CCA tRNA nucleotidyltransferase activity"/>
    <property type="evidence" value="ECO:0007669"/>
    <property type="project" value="InterPro"/>
</dbReference>
<dbReference type="CDD" id="cd01712">
    <property type="entry name" value="PPase_ThiI"/>
    <property type="match status" value="1"/>
</dbReference>
<reference evidence="14 15" key="1">
    <citation type="submission" date="2020-07" db="EMBL/GenBank/DDBJ databases">
        <title>Bacterium isolated from marien macroalgae.</title>
        <authorList>
            <person name="Zhu K."/>
            <person name="Lu D."/>
            <person name="Du Z."/>
        </authorList>
    </citation>
    <scope>NUCLEOTIDE SEQUENCE [LARGE SCALE GENOMIC DNA]</scope>
    <source>
        <strain evidence="14 15">3-1745</strain>
    </source>
</reference>
<comment type="caution">
    <text evidence="14">The sequence shown here is derived from an EMBL/GenBank/DDBJ whole genome shotgun (WGS) entry which is preliminary data.</text>
</comment>
<evidence type="ECO:0000256" key="8">
    <source>
        <dbReference type="ARBA" id="ARBA00022977"/>
    </source>
</evidence>